<dbReference type="Pfam" id="PF03692">
    <property type="entry name" value="CxxCxxCC"/>
    <property type="match status" value="1"/>
</dbReference>
<accession>A0A3N1KS25</accession>
<protein>
    <submittedName>
        <fullName evidence="1">Putative zinc-or iron-chelating protein</fullName>
    </submittedName>
</protein>
<keyword evidence="2" id="KW-1185">Reference proteome</keyword>
<dbReference type="RefSeq" id="WP_123694590.1">
    <property type="nucleotide sequence ID" value="NZ_AP019700.1"/>
</dbReference>
<dbReference type="OrthoDB" id="259086at2"/>
<comment type="caution">
    <text evidence="1">The sequence shown here is derived from an EMBL/GenBank/DDBJ whole genome shotgun (WGS) entry which is preliminary data.</text>
</comment>
<dbReference type="InterPro" id="IPR005358">
    <property type="entry name" value="Puta_zinc/iron-chelating_dom"/>
</dbReference>
<name>A0A3N1KS25_9PROT</name>
<evidence type="ECO:0000313" key="2">
    <source>
        <dbReference type="Proteomes" id="UP000278222"/>
    </source>
</evidence>
<organism evidence="1 2">
    <name type="scientific">Stella humosa</name>
    <dbReference type="NCBI Taxonomy" id="94"/>
    <lineage>
        <taxon>Bacteria</taxon>
        <taxon>Pseudomonadati</taxon>
        <taxon>Pseudomonadota</taxon>
        <taxon>Alphaproteobacteria</taxon>
        <taxon>Rhodospirillales</taxon>
        <taxon>Stellaceae</taxon>
        <taxon>Stella</taxon>
    </lineage>
</organism>
<gene>
    <name evidence="1" type="ORF">EDC65_4925</name>
</gene>
<proteinExistence type="predicted"/>
<dbReference type="AlphaFoldDB" id="A0A3N1KS25"/>
<reference evidence="1 2" key="1">
    <citation type="submission" date="2018-11" db="EMBL/GenBank/DDBJ databases">
        <title>Genomic Encyclopedia of Type Strains, Phase IV (KMG-IV): sequencing the most valuable type-strain genomes for metagenomic binning, comparative biology and taxonomic classification.</title>
        <authorList>
            <person name="Goeker M."/>
        </authorList>
    </citation>
    <scope>NUCLEOTIDE SEQUENCE [LARGE SCALE GENOMIC DNA]</scope>
    <source>
        <strain evidence="1 2">DSM 5900</strain>
    </source>
</reference>
<evidence type="ECO:0000313" key="1">
    <source>
        <dbReference type="EMBL" id="ROP83391.1"/>
    </source>
</evidence>
<sequence>MKKPAVAADDAAGIRLARQVAGFLTAARTDTRAPYAARALHRAFEAMAPREPVACRAGCNYCCHQVVSARAPEIFLLARAIRALPAADADRLSARIADMAAATAGMDVAERHRRNLACPILEDGRCRLYADRPLACRAFASTDVEACARAFAHEPIPIPVPRSAMAVRTLVTRAGEAASRAARLPDDQYELVAALAIVLARADAEAEWLAGADLLAPAAARKLVPGRA</sequence>
<dbReference type="EMBL" id="RJKX01000017">
    <property type="protein sequence ID" value="ROP83391.1"/>
    <property type="molecule type" value="Genomic_DNA"/>
</dbReference>
<dbReference type="Proteomes" id="UP000278222">
    <property type="component" value="Unassembled WGS sequence"/>
</dbReference>